<proteinExistence type="predicted"/>
<dbReference type="InterPro" id="IPR001810">
    <property type="entry name" value="F-box_dom"/>
</dbReference>
<feature type="domain" description="F-box" evidence="2">
    <location>
        <begin position="89"/>
        <end position="135"/>
    </location>
</feature>
<dbReference type="EMBL" id="HBFX01052583">
    <property type="protein sequence ID" value="CAD8980678.1"/>
    <property type="molecule type" value="Transcribed_RNA"/>
</dbReference>
<feature type="region of interest" description="Disordered" evidence="1">
    <location>
        <begin position="17"/>
        <end position="36"/>
    </location>
</feature>
<reference evidence="3" key="1">
    <citation type="submission" date="2021-01" db="EMBL/GenBank/DDBJ databases">
        <authorList>
            <person name="Corre E."/>
            <person name="Pelletier E."/>
            <person name="Niang G."/>
            <person name="Scheremetjew M."/>
            <person name="Finn R."/>
            <person name="Kale V."/>
            <person name="Holt S."/>
            <person name="Cochrane G."/>
            <person name="Meng A."/>
            <person name="Brown T."/>
            <person name="Cohen L."/>
        </authorList>
    </citation>
    <scope>NUCLEOTIDE SEQUENCE</scope>
    <source>
        <strain evidence="3">CCMP644</strain>
    </source>
</reference>
<feature type="region of interest" description="Disordered" evidence="1">
    <location>
        <begin position="44"/>
        <end position="67"/>
    </location>
</feature>
<evidence type="ECO:0000259" key="2">
    <source>
        <dbReference type="PROSITE" id="PS50181"/>
    </source>
</evidence>
<evidence type="ECO:0000256" key="1">
    <source>
        <dbReference type="SAM" id="MobiDB-lite"/>
    </source>
</evidence>
<organism evidence="3">
    <name type="scientific">Hemiselmis andersenii</name>
    <name type="common">Cryptophyte alga</name>
    <dbReference type="NCBI Taxonomy" id="464988"/>
    <lineage>
        <taxon>Eukaryota</taxon>
        <taxon>Cryptophyceae</taxon>
        <taxon>Cryptomonadales</taxon>
        <taxon>Hemiselmidaceae</taxon>
        <taxon>Hemiselmis</taxon>
    </lineage>
</organism>
<evidence type="ECO:0000313" key="3">
    <source>
        <dbReference type="EMBL" id="CAD8980678.1"/>
    </source>
</evidence>
<dbReference type="AlphaFoldDB" id="A0A7S1MUQ7"/>
<name>A0A7S1MUQ7_HEMAN</name>
<accession>A0A7S1MUQ7</accession>
<dbReference type="SUPFAM" id="SSF81383">
    <property type="entry name" value="F-box domain"/>
    <property type="match status" value="1"/>
</dbReference>
<protein>
    <recommendedName>
        <fullName evidence="2">F-box domain-containing protein</fullName>
    </recommendedName>
</protein>
<sequence length="237" mass="25949">MSAISGVIKGAIESGKLTQEAGDEQQKQAQTEFEKEKVRILGRKGTAVQESTGGGSGVGATSGADLRVAPGSMDDKARGMCMATGACNKADMTMLSDEMLRKIALHLPVKHIVLLSATSRQHKQVLDADDVWKRVCEEAGFKQRSATRTRGSKPWKEVYKANLCIECSGEGRVNININLQGGGTPTSLVTLCEKCFRKVSKLTFSERTRHVLPRTWEKHGKFLVQRLFTKVPIRGFV</sequence>
<dbReference type="PROSITE" id="PS50181">
    <property type="entry name" value="FBOX"/>
    <property type="match status" value="1"/>
</dbReference>
<gene>
    <name evidence="3" type="ORF">HAND00432_LOCUS31688</name>
</gene>
<dbReference type="InterPro" id="IPR036047">
    <property type="entry name" value="F-box-like_dom_sf"/>
</dbReference>
<dbReference type="Gene3D" id="1.20.1280.50">
    <property type="match status" value="1"/>
</dbReference>